<dbReference type="AlphaFoldDB" id="T2M6Y1"/>
<dbReference type="GO" id="GO:0000172">
    <property type="term" value="C:ribonuclease MRP complex"/>
    <property type="evidence" value="ECO:0007669"/>
    <property type="project" value="InterPro"/>
</dbReference>
<evidence type="ECO:0000259" key="6">
    <source>
        <dbReference type="Pfam" id="PF08170"/>
    </source>
</evidence>
<feature type="domain" description="POP1 C-terminal" evidence="7">
    <location>
        <begin position="602"/>
        <end position="655"/>
    </location>
</feature>
<dbReference type="EMBL" id="HAAD01001584">
    <property type="protein sequence ID" value="CDG67816.1"/>
    <property type="molecule type" value="mRNA"/>
</dbReference>
<proteinExistence type="evidence at transcript level"/>
<evidence type="ECO:0000313" key="8">
    <source>
        <dbReference type="EMBL" id="CDG67816.1"/>
    </source>
</evidence>
<dbReference type="Pfam" id="PF08170">
    <property type="entry name" value="POPLD"/>
    <property type="match status" value="1"/>
</dbReference>
<dbReference type="InterPro" id="IPR009723">
    <property type="entry name" value="Pop1_N"/>
</dbReference>
<keyword evidence="2" id="KW-0819">tRNA processing</keyword>
<evidence type="ECO:0000256" key="1">
    <source>
        <dbReference type="ARBA" id="ARBA00004123"/>
    </source>
</evidence>
<sequence>NEQISSKNNNKNTTQMATEQADPKDILFPTKKTFRVKDQLKDNYISTNETIDSHDPRGINIYDYAVARAYEIKNLQTALKEADHLKHQRIFQQLPRHMRRRAASYDIRRLPHRLREKAQAENVTKPKQKTRKYKRKPKNLLEEYTRRSRENSWLETHIWHAKRFKMVDMWGYRVALKPCDKGYRAAYRASQKSAILQDKTYTEVIEIKISYEKLTEIWSHITPPETDCLLHCKDFVAGKKYIKQILYYPDSYPKNCIGPIYIINGKNLSDGRNLFFLVSHPEISKSVVDIFQILSNTESKKMNEKEANTIDVFCHRLDFVIFSLNGPLSSSIVQEALNLDKVHWNSGNQSVTNVLVDDPRFHIPYKKQSPFHISHQTEKGGEIQEYSELWNETNRDDIKKKKLSDDAINKMRSELLVSGSALPIESPKIPIVILQTSNSDSDNSKLCNEGYYLILPSGWAMPFWIALVYQGARVGALNEDQKLSYEALVPYFPNNFPDTNAGKKDAERRKKENEDLYKRFPPQVKQNYDLNGVANPFGLPWNEITSQWRFNIPSLLPDLFQNFIIPKSEFYVLRDQLLLNQIKLGKLSEKNLIDKLLYHANSLVYIRVYSCHNGCPEDNSMLCIPTGDDLTKFRDDTKNLHEIETGPEEPLHKGLHKFFPHVCKQYGIDRYNARDIGATTRWVLGYILTGDYSLSRGKGAGLGLVTILGLLFLTSLKLYSEEDKFTLLFRNIDTRKYRFCNIEII</sequence>
<feature type="domain" description="Pop1 N-terminal" evidence="5">
    <location>
        <begin position="144"/>
        <end position="208"/>
    </location>
</feature>
<feature type="non-terminal residue" evidence="8">
    <location>
        <position position="1"/>
    </location>
</feature>
<dbReference type="InterPro" id="IPR039182">
    <property type="entry name" value="Pop1"/>
</dbReference>
<keyword evidence="3" id="KW-0539">Nucleus</keyword>
<dbReference type="InterPro" id="IPR055079">
    <property type="entry name" value="POP1_C"/>
</dbReference>
<reference evidence="8" key="1">
    <citation type="journal article" date="2013" name="Genome Biol. Evol.">
        <title>Punctuated emergences of genetic and phenotypic innovations in eumetazoan, bilaterian, euteleostome, and hominidae ancestors.</title>
        <authorList>
            <person name="Wenger Y."/>
            <person name="Galliot B."/>
        </authorList>
    </citation>
    <scope>NUCLEOTIDE SEQUENCE</scope>
    <source>
        <tissue evidence="8">Whole animals</tissue>
    </source>
</reference>
<evidence type="ECO:0000256" key="3">
    <source>
        <dbReference type="ARBA" id="ARBA00023242"/>
    </source>
</evidence>
<protein>
    <submittedName>
        <fullName evidence="8">Ribonucleases P/MRP protein subunit POP1</fullName>
    </submittedName>
</protein>
<evidence type="ECO:0000256" key="2">
    <source>
        <dbReference type="ARBA" id="ARBA00022694"/>
    </source>
</evidence>
<accession>T2M6Y1</accession>
<gene>
    <name evidence="8" type="primary">POP1</name>
</gene>
<evidence type="ECO:0000256" key="4">
    <source>
        <dbReference type="SAM" id="MobiDB-lite"/>
    </source>
</evidence>
<feature type="compositionally biased region" description="Polar residues" evidence="4">
    <location>
        <begin position="1"/>
        <end position="18"/>
    </location>
</feature>
<dbReference type="OrthoDB" id="442863at2759"/>
<comment type="subcellular location">
    <subcellularLocation>
        <location evidence="1">Nucleus</location>
    </subcellularLocation>
</comment>
<dbReference type="GO" id="GO:0005655">
    <property type="term" value="C:nucleolar ribonuclease P complex"/>
    <property type="evidence" value="ECO:0007669"/>
    <property type="project" value="InterPro"/>
</dbReference>
<feature type="domain" description="POPLD" evidence="6">
    <location>
        <begin position="450"/>
        <end position="541"/>
    </location>
</feature>
<feature type="region of interest" description="Disordered" evidence="4">
    <location>
        <begin position="1"/>
        <end position="26"/>
    </location>
</feature>
<feature type="domain" description="POP1 C-terminal" evidence="7">
    <location>
        <begin position="679"/>
        <end position="745"/>
    </location>
</feature>
<feature type="domain" description="Pop1 N-terminal" evidence="5">
    <location>
        <begin position="65"/>
        <end position="139"/>
    </location>
</feature>
<evidence type="ECO:0000259" key="5">
    <source>
        <dbReference type="Pfam" id="PF06978"/>
    </source>
</evidence>
<dbReference type="InterPro" id="IPR012590">
    <property type="entry name" value="POPLD_dom"/>
</dbReference>
<organism evidence="8">
    <name type="scientific">Hydra vulgaris</name>
    <name type="common">Hydra</name>
    <name type="synonym">Hydra attenuata</name>
    <dbReference type="NCBI Taxonomy" id="6087"/>
    <lineage>
        <taxon>Eukaryota</taxon>
        <taxon>Metazoa</taxon>
        <taxon>Cnidaria</taxon>
        <taxon>Hydrozoa</taxon>
        <taxon>Hydroidolina</taxon>
        <taxon>Anthoathecata</taxon>
        <taxon>Aplanulata</taxon>
        <taxon>Hydridae</taxon>
        <taxon>Hydra</taxon>
    </lineage>
</organism>
<dbReference type="PANTHER" id="PTHR22731:SF3">
    <property type="entry name" value="RIBONUCLEASES P_MRP PROTEIN SUBUNIT POP1"/>
    <property type="match status" value="1"/>
</dbReference>
<dbReference type="GO" id="GO:0001682">
    <property type="term" value="P:tRNA 5'-leader removal"/>
    <property type="evidence" value="ECO:0007669"/>
    <property type="project" value="InterPro"/>
</dbReference>
<dbReference type="PANTHER" id="PTHR22731">
    <property type="entry name" value="RIBONUCLEASES P/MRP PROTEIN SUBUNIT POP1"/>
    <property type="match status" value="1"/>
</dbReference>
<name>T2M6Y1_HYDVU</name>
<dbReference type="Pfam" id="PF22770">
    <property type="entry name" value="POP1_C"/>
    <property type="match status" value="2"/>
</dbReference>
<evidence type="ECO:0000259" key="7">
    <source>
        <dbReference type="Pfam" id="PF22770"/>
    </source>
</evidence>
<dbReference type="Pfam" id="PF06978">
    <property type="entry name" value="POP1_N"/>
    <property type="match status" value="2"/>
</dbReference>